<dbReference type="Pfam" id="PF01894">
    <property type="entry name" value="YjbQ"/>
    <property type="match status" value="1"/>
</dbReference>
<dbReference type="PANTHER" id="PTHR30615">
    <property type="entry name" value="UNCHARACTERIZED PROTEIN YJBQ-RELATED"/>
    <property type="match status" value="1"/>
</dbReference>
<proteinExistence type="inferred from homology"/>
<dbReference type="NCBIfam" id="TIGR00149">
    <property type="entry name" value="TIGR00149_YjbQ"/>
    <property type="match status" value="1"/>
</dbReference>
<dbReference type="PIRSF" id="PIRSF004681">
    <property type="entry name" value="UCP004681"/>
    <property type="match status" value="1"/>
</dbReference>
<evidence type="ECO:0008006" key="4">
    <source>
        <dbReference type="Google" id="ProtNLM"/>
    </source>
</evidence>
<dbReference type="InterPro" id="IPR035917">
    <property type="entry name" value="YjbQ-like_sf"/>
</dbReference>
<dbReference type="SUPFAM" id="SSF111038">
    <property type="entry name" value="YjbQ-like"/>
    <property type="match status" value="1"/>
</dbReference>
<dbReference type="PATRIC" id="fig|1225176.3.peg.1987"/>
<dbReference type="PROSITE" id="PS01314">
    <property type="entry name" value="UPF0047"/>
    <property type="match status" value="1"/>
</dbReference>
<dbReference type="OrthoDB" id="9801725at2"/>
<dbReference type="InterPro" id="IPR001602">
    <property type="entry name" value="UPF0047_YjbQ-like"/>
</dbReference>
<keyword evidence="3" id="KW-1185">Reference proteome</keyword>
<dbReference type="AlphaFoldDB" id="K1L3R6"/>
<dbReference type="PANTHER" id="PTHR30615:SF8">
    <property type="entry name" value="UPF0047 PROTEIN C4A8.02C"/>
    <property type="match status" value="1"/>
</dbReference>
<dbReference type="RefSeq" id="WP_009184893.1">
    <property type="nucleotide sequence ID" value="NZ_AMGM01000024.1"/>
</dbReference>
<evidence type="ECO:0000256" key="1">
    <source>
        <dbReference type="ARBA" id="ARBA00005534"/>
    </source>
</evidence>
<dbReference type="EMBL" id="AMGM01000024">
    <property type="protein sequence ID" value="EKB49466.1"/>
    <property type="molecule type" value="Genomic_DNA"/>
</dbReference>
<dbReference type="Gene3D" id="2.60.120.460">
    <property type="entry name" value="YjbQ-like"/>
    <property type="match status" value="1"/>
</dbReference>
<dbReference type="Proteomes" id="UP000004478">
    <property type="component" value="Unassembled WGS sequence"/>
</dbReference>
<organism evidence="2 3">
    <name type="scientific">Cecembia lonarensis (strain CCUG 58316 / KCTC 22772 / LW9)</name>
    <dbReference type="NCBI Taxonomy" id="1225176"/>
    <lineage>
        <taxon>Bacteria</taxon>
        <taxon>Pseudomonadati</taxon>
        <taxon>Bacteroidota</taxon>
        <taxon>Cytophagia</taxon>
        <taxon>Cytophagales</taxon>
        <taxon>Cyclobacteriaceae</taxon>
        <taxon>Cecembia</taxon>
    </lineage>
</organism>
<comment type="caution">
    <text evidence="2">The sequence shown here is derived from an EMBL/GenBank/DDBJ whole genome shotgun (WGS) entry which is preliminary data.</text>
</comment>
<evidence type="ECO:0000313" key="3">
    <source>
        <dbReference type="Proteomes" id="UP000004478"/>
    </source>
</evidence>
<gene>
    <name evidence="2" type="ORF">B879_01863</name>
</gene>
<accession>K1L3R6</accession>
<protein>
    <recommendedName>
        <fullName evidence="4">Secondary thiamine-phosphate synthase enzyme</fullName>
    </recommendedName>
</protein>
<evidence type="ECO:0000313" key="2">
    <source>
        <dbReference type="EMBL" id="EKB49466.1"/>
    </source>
</evidence>
<comment type="similarity">
    <text evidence="1">Belongs to the UPF0047 family.</text>
</comment>
<name>K1L3R6_CECL9</name>
<reference evidence="2 3" key="1">
    <citation type="journal article" date="2012" name="J. Bacteriol.">
        <title>Draft Genome Sequence of Cecembia lonarensis Strain LW9T, Isolated from Lonar Lake, a Haloalkaline Lake in India.</title>
        <authorList>
            <person name="Shivaji S."/>
            <person name="Ara S."/>
            <person name="Singh A."/>
            <person name="Pinnaka A.K."/>
        </authorList>
    </citation>
    <scope>NUCLEOTIDE SEQUENCE [LARGE SCALE GENOMIC DNA]</scope>
    <source>
        <strain evidence="2 3">LW9</strain>
    </source>
</reference>
<sequence>MKSFQKTISLPSFPRGFHLITDLLIQEFPELKEIQTGILHVFIQHTSAGLTINENADPTVRKDFETFINDLIPESYRKFIHDYEGSDDMPAHIKSSFFGSSLQVPIQNGRLLLGTWQGVYLCEFRNYGGSRKLILSAMGT</sequence>